<proteinExistence type="inferred from homology"/>
<dbReference type="PIRSF" id="PIRSF000443">
    <property type="entry name" value="Homoser_Ac_trans"/>
    <property type="match status" value="1"/>
</dbReference>
<comment type="subcellular location">
    <subcellularLocation>
        <location evidence="7">Cytoplasm</location>
    </subcellularLocation>
</comment>
<dbReference type="Gene3D" id="3.40.50.1820">
    <property type="entry name" value="alpha/beta hydrolase"/>
    <property type="match status" value="1"/>
</dbReference>
<dbReference type="Pfam" id="PF00561">
    <property type="entry name" value="Abhydrolase_1"/>
    <property type="match status" value="1"/>
</dbReference>
<evidence type="ECO:0000313" key="11">
    <source>
        <dbReference type="Proteomes" id="UP000230790"/>
    </source>
</evidence>
<dbReference type="GO" id="GO:0009086">
    <property type="term" value="P:methionine biosynthetic process"/>
    <property type="evidence" value="ECO:0007669"/>
    <property type="project" value="UniProtKB-UniRule"/>
</dbReference>
<keyword evidence="2 7" id="KW-0963">Cytoplasm</keyword>
<evidence type="ECO:0000256" key="6">
    <source>
        <dbReference type="ARBA" id="ARBA00023315"/>
    </source>
</evidence>
<comment type="caution">
    <text evidence="7">Lacks conserved residue(s) required for the propagation of feature annotation.</text>
</comment>
<dbReference type="Proteomes" id="UP000230790">
    <property type="component" value="Unassembled WGS sequence"/>
</dbReference>
<dbReference type="NCBIfam" id="NF001209">
    <property type="entry name" value="PRK00175.1"/>
    <property type="match status" value="1"/>
</dbReference>
<dbReference type="AlphaFoldDB" id="A0A2M8QG02"/>
<evidence type="ECO:0000256" key="7">
    <source>
        <dbReference type="HAMAP-Rule" id="MF_00296"/>
    </source>
</evidence>
<dbReference type="GO" id="GO:0005737">
    <property type="term" value="C:cytoplasm"/>
    <property type="evidence" value="ECO:0007669"/>
    <property type="project" value="UniProtKB-SubCell"/>
</dbReference>
<dbReference type="PANTHER" id="PTHR32268">
    <property type="entry name" value="HOMOSERINE O-ACETYLTRANSFERASE"/>
    <property type="match status" value="1"/>
</dbReference>
<comment type="function">
    <text evidence="7">Transfers an acetyl group from acetyl-CoA to L-homoserine, forming acetyl-L-homoserine.</text>
</comment>
<keyword evidence="3 7" id="KW-0028">Amino-acid biosynthesis</keyword>
<dbReference type="FunFam" id="1.10.1740.110:FF:000001">
    <property type="entry name" value="Homoserine O-acetyltransferase"/>
    <property type="match status" value="1"/>
</dbReference>
<comment type="catalytic activity">
    <reaction evidence="7">
        <text>L-homoserine + acetyl-CoA = O-acetyl-L-homoserine + CoA</text>
        <dbReference type="Rhea" id="RHEA:13701"/>
        <dbReference type="ChEBI" id="CHEBI:57287"/>
        <dbReference type="ChEBI" id="CHEBI:57288"/>
        <dbReference type="ChEBI" id="CHEBI:57476"/>
        <dbReference type="ChEBI" id="CHEBI:57716"/>
        <dbReference type="EC" id="2.3.1.31"/>
    </reaction>
</comment>
<keyword evidence="5 7" id="KW-0486">Methionine biosynthesis</keyword>
<keyword evidence="6 7" id="KW-0012">Acyltransferase</keyword>
<dbReference type="Gene3D" id="1.10.1740.110">
    <property type="match status" value="1"/>
</dbReference>
<feature type="active site" evidence="7 8">
    <location>
        <position position="313"/>
    </location>
</feature>
<dbReference type="HAMAP" id="MF_00296">
    <property type="entry name" value="MetX_acyltransf"/>
    <property type="match status" value="1"/>
</dbReference>
<feature type="binding site" evidence="7">
    <location>
        <position position="347"/>
    </location>
    <ligand>
        <name>substrate</name>
    </ligand>
</feature>
<dbReference type="PANTHER" id="PTHR32268:SF11">
    <property type="entry name" value="HOMOSERINE O-ACETYLTRANSFERASE"/>
    <property type="match status" value="1"/>
</dbReference>
<evidence type="ECO:0000313" key="10">
    <source>
        <dbReference type="EMBL" id="PJF48740.1"/>
    </source>
</evidence>
<dbReference type="SUPFAM" id="SSF53474">
    <property type="entry name" value="alpha/beta-Hydrolases"/>
    <property type="match status" value="1"/>
</dbReference>
<accession>A0A2M8QG02</accession>
<feature type="active site" description="Nucleophile" evidence="7 8">
    <location>
        <position position="148"/>
    </location>
</feature>
<dbReference type="UniPathway" id="UPA00051">
    <property type="reaction ID" value="UER00074"/>
</dbReference>
<sequence length="371" mass="41453">MVLVKTQYFHYDGEIRLQSGATLGPITLAYETYGRLNNDRSNAILICHAWSGDAHVAGRHSPDDPKPGWWDDAVGPGKAFDTDKYFVVCSNVIGGCGGSTGPSSINPKTGRPYGLSFPIVTIADMVEAQRLLTDHLGIERWLTVAGGSMGGMQALQWTVSYPARVRSAIVLAATARLSPQTIALNEVPRQAIYADPNWNNGDYYGKTPPNAGLAVARMIGHITFLSDTSMREKFGRRLSNGSEGYGWRFDPEFEVERYLNYRGHSFTKRFDANSFLYLSKAMDYFDLSYGLPSLADAFRKVTAKFLVVSYTSDWLYPSWQSKELVRALLQNDIDVTYVEIDSHYGHDAFLLEVDRLAELTRDFLKRVESAH</sequence>
<dbReference type="NCBIfam" id="TIGR01392">
    <property type="entry name" value="homoserO_Ac_trn"/>
    <property type="match status" value="1"/>
</dbReference>
<dbReference type="EMBL" id="PGTN01000007">
    <property type="protein sequence ID" value="PJF48740.1"/>
    <property type="molecule type" value="Genomic_DNA"/>
</dbReference>
<name>A0A2M8QG02_9CHLR</name>
<feature type="active site" evidence="7 8">
    <location>
        <position position="346"/>
    </location>
</feature>
<evidence type="ECO:0000256" key="4">
    <source>
        <dbReference type="ARBA" id="ARBA00022679"/>
    </source>
</evidence>
<comment type="pathway">
    <text evidence="7">Amino-acid biosynthesis; L-methionine biosynthesis via de novo pathway; O-acetyl-L-homoserine from L-homoserine: step 1/1.</text>
</comment>
<gene>
    <name evidence="7" type="primary">metXA</name>
    <name evidence="10" type="ORF">CUN48_01980</name>
</gene>
<feature type="binding site" evidence="7">
    <location>
        <position position="217"/>
    </location>
    <ligand>
        <name>substrate</name>
    </ligand>
</feature>
<dbReference type="GO" id="GO:0004414">
    <property type="term" value="F:homoserine O-acetyltransferase activity"/>
    <property type="evidence" value="ECO:0007669"/>
    <property type="project" value="UniProtKB-UniRule"/>
</dbReference>
<evidence type="ECO:0000256" key="5">
    <source>
        <dbReference type="ARBA" id="ARBA00023167"/>
    </source>
</evidence>
<evidence type="ECO:0000256" key="2">
    <source>
        <dbReference type="ARBA" id="ARBA00022490"/>
    </source>
</evidence>
<comment type="caution">
    <text evidence="10">The sequence shown here is derived from an EMBL/GenBank/DDBJ whole genome shotgun (WGS) entry which is preliminary data.</text>
</comment>
<dbReference type="InterPro" id="IPR029058">
    <property type="entry name" value="AB_hydrolase_fold"/>
</dbReference>
<dbReference type="EC" id="2.3.1.31" evidence="7"/>
<protein>
    <recommendedName>
        <fullName evidence="7">Homoserine O-acetyltransferase</fullName>
        <shortName evidence="7">HAT</shortName>
        <ecNumber evidence="7">2.3.1.31</ecNumber>
    </recommendedName>
    <alternativeName>
        <fullName evidence="7">Homoserine transacetylase</fullName>
        <shortName evidence="7">HTA</shortName>
    </alternativeName>
</protein>
<evidence type="ECO:0000256" key="3">
    <source>
        <dbReference type="ARBA" id="ARBA00022605"/>
    </source>
</evidence>
<dbReference type="InterPro" id="IPR008220">
    <property type="entry name" value="HAT_MetX-like"/>
</dbReference>
<evidence type="ECO:0000256" key="1">
    <source>
        <dbReference type="ARBA" id="ARBA00011738"/>
    </source>
</evidence>
<evidence type="ECO:0000259" key="9">
    <source>
        <dbReference type="Pfam" id="PF00561"/>
    </source>
</evidence>
<reference evidence="10 11" key="1">
    <citation type="submission" date="2017-11" db="EMBL/GenBank/DDBJ databases">
        <title>Evolution of Phototrophy in the Chloroflexi Phylum Driven by Horizontal Gene Transfer.</title>
        <authorList>
            <person name="Ward L.M."/>
            <person name="Hemp J."/>
            <person name="Shih P.M."/>
            <person name="Mcglynn S.E."/>
            <person name="Fischer W."/>
        </authorList>
    </citation>
    <scope>NUCLEOTIDE SEQUENCE [LARGE SCALE GENOMIC DNA]</scope>
    <source>
        <strain evidence="10">JP3_7</strain>
    </source>
</reference>
<comment type="similarity">
    <text evidence="7">Belongs to the AB hydrolase superfamily. MetX family.</text>
</comment>
<feature type="domain" description="AB hydrolase-1" evidence="9">
    <location>
        <begin position="42"/>
        <end position="352"/>
    </location>
</feature>
<dbReference type="GO" id="GO:0009092">
    <property type="term" value="P:homoserine metabolic process"/>
    <property type="evidence" value="ECO:0007669"/>
    <property type="project" value="TreeGrafter"/>
</dbReference>
<keyword evidence="4 7" id="KW-0808">Transferase</keyword>
<evidence type="ECO:0000256" key="8">
    <source>
        <dbReference type="PIRSR" id="PIRSR000443-1"/>
    </source>
</evidence>
<organism evidence="10 11">
    <name type="scientific">Candidatus Thermofonsia Clade 3 bacterium</name>
    <dbReference type="NCBI Taxonomy" id="2364212"/>
    <lineage>
        <taxon>Bacteria</taxon>
        <taxon>Bacillati</taxon>
        <taxon>Chloroflexota</taxon>
        <taxon>Candidatus Thermofontia</taxon>
        <taxon>Candidatus Thermofonsia Clade 3</taxon>
    </lineage>
</organism>
<dbReference type="InterPro" id="IPR000073">
    <property type="entry name" value="AB_hydrolase_1"/>
</dbReference>
<comment type="subunit">
    <text evidence="1 7">Homodimer.</text>
</comment>